<dbReference type="RefSeq" id="XP_014171103.1">
    <property type="nucleotide sequence ID" value="XM_014315628.1"/>
</dbReference>
<feature type="region of interest" description="Disordered" evidence="1">
    <location>
        <begin position="1"/>
        <end position="37"/>
    </location>
</feature>
<dbReference type="Proteomes" id="UP000007796">
    <property type="component" value="Unassembled WGS sequence"/>
</dbReference>
<feature type="region of interest" description="Disordered" evidence="1">
    <location>
        <begin position="60"/>
        <end position="102"/>
    </location>
</feature>
<feature type="compositionally biased region" description="Basic and acidic residues" evidence="1">
    <location>
        <begin position="7"/>
        <end position="16"/>
    </location>
</feature>
<keyword evidence="3" id="KW-1185">Reference proteome</keyword>
<dbReference type="EMBL" id="GL629788">
    <property type="protein sequence ID" value="EFX01621.1"/>
    <property type="molecule type" value="Genomic_DNA"/>
</dbReference>
<feature type="compositionally biased region" description="Basic and acidic residues" evidence="1">
    <location>
        <begin position="160"/>
        <end position="171"/>
    </location>
</feature>
<accession>F0XKZ4</accession>
<dbReference type="AlphaFoldDB" id="F0XKZ4"/>
<sequence length="177" mass="19672">MLRKHRHGEDRERTDSLGRQASAGLGGIRGGARTKPRARLFGVRGEGFLDPSLQHVLRGGEQMEKAPRSSGSNDTSQFSGVRKQKLRRSRLTANVSRDGQSAVRLQHKHVGNIRIIHPLASEVSKYESRRHRSEALRACAQSALRDRLPSSSHPSSPARPSDRSHAWRSGDKTLQPH</sequence>
<feature type="region of interest" description="Disordered" evidence="1">
    <location>
        <begin position="140"/>
        <end position="177"/>
    </location>
</feature>
<proteinExistence type="predicted"/>
<organism evidence="3">
    <name type="scientific">Grosmannia clavigera (strain kw1407 / UAMH 11150)</name>
    <name type="common">Blue stain fungus</name>
    <name type="synonym">Graphiocladiella clavigera</name>
    <dbReference type="NCBI Taxonomy" id="655863"/>
    <lineage>
        <taxon>Eukaryota</taxon>
        <taxon>Fungi</taxon>
        <taxon>Dikarya</taxon>
        <taxon>Ascomycota</taxon>
        <taxon>Pezizomycotina</taxon>
        <taxon>Sordariomycetes</taxon>
        <taxon>Sordariomycetidae</taxon>
        <taxon>Ophiostomatales</taxon>
        <taxon>Ophiostomataceae</taxon>
        <taxon>Leptographium</taxon>
    </lineage>
</organism>
<dbReference type="InParanoid" id="F0XKZ4"/>
<evidence type="ECO:0000313" key="3">
    <source>
        <dbReference type="Proteomes" id="UP000007796"/>
    </source>
</evidence>
<name>F0XKZ4_GROCL</name>
<gene>
    <name evidence="2" type="ORF">CMQ_8087</name>
</gene>
<evidence type="ECO:0000313" key="2">
    <source>
        <dbReference type="EMBL" id="EFX01621.1"/>
    </source>
</evidence>
<feature type="compositionally biased region" description="Low complexity" evidence="1">
    <location>
        <begin position="149"/>
        <end position="159"/>
    </location>
</feature>
<dbReference type="HOGENOM" id="CLU_1518027_0_0_1"/>
<evidence type="ECO:0000256" key="1">
    <source>
        <dbReference type="SAM" id="MobiDB-lite"/>
    </source>
</evidence>
<dbReference type="GeneID" id="25981703"/>
<feature type="compositionally biased region" description="Polar residues" evidence="1">
    <location>
        <begin position="69"/>
        <end position="79"/>
    </location>
</feature>
<protein>
    <submittedName>
        <fullName evidence="2">Uncharacterized protein</fullName>
    </submittedName>
</protein>
<reference evidence="2 3" key="1">
    <citation type="journal article" date="2011" name="Proc. Natl. Acad. Sci. U.S.A.">
        <title>Genome and transcriptome analyses of the mountain pine beetle-fungal symbiont Grosmannia clavigera, a lodgepole pine pathogen.</title>
        <authorList>
            <person name="DiGuistini S."/>
            <person name="Wang Y."/>
            <person name="Liao N.Y."/>
            <person name="Taylor G."/>
            <person name="Tanguay P."/>
            <person name="Feau N."/>
            <person name="Henrissat B."/>
            <person name="Chan S.K."/>
            <person name="Hesse-Orce U."/>
            <person name="Alamouti S.M."/>
            <person name="Tsui C.K.M."/>
            <person name="Docking R.T."/>
            <person name="Levasseur A."/>
            <person name="Haridas S."/>
            <person name="Robertson G."/>
            <person name="Birol I."/>
            <person name="Holt R.A."/>
            <person name="Marra M.A."/>
            <person name="Hamelin R.C."/>
            <person name="Hirst M."/>
            <person name="Jones S.J.M."/>
            <person name="Bohlmann J."/>
            <person name="Breuil C."/>
        </authorList>
    </citation>
    <scope>NUCLEOTIDE SEQUENCE [LARGE SCALE GENOMIC DNA]</scope>
    <source>
        <strain evidence="3">kw1407 / UAMH 11150</strain>
    </source>
</reference>